<dbReference type="PROSITE" id="PS51719">
    <property type="entry name" value="G_SEPTIN"/>
    <property type="match status" value="1"/>
</dbReference>
<name>A0A7S0GIK6_9STRA</name>
<dbReference type="InterPro" id="IPR030379">
    <property type="entry name" value="G_SEPTIN_dom"/>
</dbReference>
<feature type="domain" description="Septin-type G" evidence="2">
    <location>
        <begin position="1"/>
        <end position="143"/>
    </location>
</feature>
<dbReference type="InterPro" id="IPR027417">
    <property type="entry name" value="P-loop_NTPase"/>
</dbReference>
<sequence>MVAGLSGLGKTTTCANLLQSWLEQESSPYHHHPHSQTMEKSQPGKLTQHIDPSRIYSRYDIRTNTLLRVRIIDTPGFGNNINHVCSVQPITDYIEDRRREQYKDETSPKRLDRDGIAEVTQENEEDTSGSDKLVRVVKRKRHI</sequence>
<evidence type="ECO:0000313" key="3">
    <source>
        <dbReference type="EMBL" id="CAD8418878.1"/>
    </source>
</evidence>
<feature type="region of interest" description="Disordered" evidence="1">
    <location>
        <begin position="98"/>
        <end position="143"/>
    </location>
</feature>
<dbReference type="Gene3D" id="3.40.50.300">
    <property type="entry name" value="P-loop containing nucleotide triphosphate hydrolases"/>
    <property type="match status" value="1"/>
</dbReference>
<dbReference type="Pfam" id="PF00735">
    <property type="entry name" value="Septin"/>
    <property type="match status" value="1"/>
</dbReference>
<organism evidence="3">
    <name type="scientific">Proboscia inermis</name>
    <dbReference type="NCBI Taxonomy" id="420281"/>
    <lineage>
        <taxon>Eukaryota</taxon>
        <taxon>Sar</taxon>
        <taxon>Stramenopiles</taxon>
        <taxon>Ochrophyta</taxon>
        <taxon>Bacillariophyta</taxon>
        <taxon>Coscinodiscophyceae</taxon>
        <taxon>Rhizosoleniophycidae</taxon>
        <taxon>Rhizosoleniales</taxon>
        <taxon>Rhizosoleniaceae</taxon>
        <taxon>Proboscia</taxon>
    </lineage>
</organism>
<feature type="region of interest" description="Disordered" evidence="1">
    <location>
        <begin position="26"/>
        <end position="48"/>
    </location>
</feature>
<dbReference type="SUPFAM" id="SSF52540">
    <property type="entry name" value="P-loop containing nucleoside triphosphate hydrolases"/>
    <property type="match status" value="1"/>
</dbReference>
<dbReference type="EMBL" id="HBEL01032129">
    <property type="protein sequence ID" value="CAD8418878.1"/>
    <property type="molecule type" value="Transcribed_RNA"/>
</dbReference>
<dbReference type="GO" id="GO:0005525">
    <property type="term" value="F:GTP binding"/>
    <property type="evidence" value="ECO:0007669"/>
    <property type="project" value="InterPro"/>
</dbReference>
<proteinExistence type="predicted"/>
<evidence type="ECO:0000259" key="2">
    <source>
        <dbReference type="PROSITE" id="PS51719"/>
    </source>
</evidence>
<evidence type="ECO:0000256" key="1">
    <source>
        <dbReference type="SAM" id="MobiDB-lite"/>
    </source>
</evidence>
<gene>
    <name evidence="3" type="ORF">PINE0816_LOCUS15013</name>
</gene>
<dbReference type="PANTHER" id="PTHR18884">
    <property type="entry name" value="SEPTIN"/>
    <property type="match status" value="1"/>
</dbReference>
<dbReference type="AlphaFoldDB" id="A0A7S0GIK6"/>
<protein>
    <recommendedName>
        <fullName evidence="2">Septin-type G domain-containing protein</fullName>
    </recommendedName>
</protein>
<accession>A0A7S0GIK6</accession>
<reference evidence="3" key="1">
    <citation type="submission" date="2021-01" db="EMBL/GenBank/DDBJ databases">
        <authorList>
            <person name="Corre E."/>
            <person name="Pelletier E."/>
            <person name="Niang G."/>
            <person name="Scheremetjew M."/>
            <person name="Finn R."/>
            <person name="Kale V."/>
            <person name="Holt S."/>
            <person name="Cochrane G."/>
            <person name="Meng A."/>
            <person name="Brown T."/>
            <person name="Cohen L."/>
        </authorList>
    </citation>
    <scope>NUCLEOTIDE SEQUENCE</scope>
    <source>
        <strain evidence="3">CCAP1064/1</strain>
    </source>
</reference>
<feature type="compositionally biased region" description="Basic and acidic residues" evidence="1">
    <location>
        <begin position="98"/>
        <end position="116"/>
    </location>
</feature>